<protein>
    <submittedName>
        <fullName evidence="1">Uncharacterized protein</fullName>
    </submittedName>
</protein>
<organism evidence="1 2">
    <name type="scientific">Coprinellus micaceus</name>
    <name type="common">Glistening ink-cap mushroom</name>
    <name type="synonym">Coprinus micaceus</name>
    <dbReference type="NCBI Taxonomy" id="71717"/>
    <lineage>
        <taxon>Eukaryota</taxon>
        <taxon>Fungi</taxon>
        <taxon>Dikarya</taxon>
        <taxon>Basidiomycota</taxon>
        <taxon>Agaricomycotina</taxon>
        <taxon>Agaricomycetes</taxon>
        <taxon>Agaricomycetidae</taxon>
        <taxon>Agaricales</taxon>
        <taxon>Agaricineae</taxon>
        <taxon>Psathyrellaceae</taxon>
        <taxon>Coprinellus</taxon>
    </lineage>
</organism>
<comment type="caution">
    <text evidence="1">The sequence shown here is derived from an EMBL/GenBank/DDBJ whole genome shotgun (WGS) entry which is preliminary data.</text>
</comment>
<name>A0A4Y7SAU7_COPMI</name>
<dbReference type="AlphaFoldDB" id="A0A4Y7SAU7"/>
<keyword evidence="2" id="KW-1185">Reference proteome</keyword>
<dbReference type="EMBL" id="QPFP01000251">
    <property type="protein sequence ID" value="TEB18454.1"/>
    <property type="molecule type" value="Genomic_DNA"/>
</dbReference>
<gene>
    <name evidence="1" type="ORF">FA13DRAFT_608063</name>
</gene>
<evidence type="ECO:0000313" key="1">
    <source>
        <dbReference type="EMBL" id="TEB18454.1"/>
    </source>
</evidence>
<evidence type="ECO:0000313" key="2">
    <source>
        <dbReference type="Proteomes" id="UP000298030"/>
    </source>
</evidence>
<sequence length="144" mass="15810">MGRRWGGCLRRTGACPVSTSSDCSIYHVHRYGYTRGRVVCAASPDAKCVLSPVAVLFAQDTQRDSLGFDGLLGLCGYACVGSADWSFWSVRNTDGGCFDGERLYVPVLSGFIEGLRACICGLVDDRALTYLRMDKFIRLDHCHI</sequence>
<reference evidence="1 2" key="1">
    <citation type="journal article" date="2019" name="Nat. Ecol. Evol.">
        <title>Megaphylogeny resolves global patterns of mushroom evolution.</title>
        <authorList>
            <person name="Varga T."/>
            <person name="Krizsan K."/>
            <person name="Foldi C."/>
            <person name="Dima B."/>
            <person name="Sanchez-Garcia M."/>
            <person name="Sanchez-Ramirez S."/>
            <person name="Szollosi G.J."/>
            <person name="Szarkandi J.G."/>
            <person name="Papp V."/>
            <person name="Albert L."/>
            <person name="Andreopoulos W."/>
            <person name="Angelini C."/>
            <person name="Antonin V."/>
            <person name="Barry K.W."/>
            <person name="Bougher N.L."/>
            <person name="Buchanan P."/>
            <person name="Buyck B."/>
            <person name="Bense V."/>
            <person name="Catcheside P."/>
            <person name="Chovatia M."/>
            <person name="Cooper J."/>
            <person name="Damon W."/>
            <person name="Desjardin D."/>
            <person name="Finy P."/>
            <person name="Geml J."/>
            <person name="Haridas S."/>
            <person name="Hughes K."/>
            <person name="Justo A."/>
            <person name="Karasinski D."/>
            <person name="Kautmanova I."/>
            <person name="Kiss B."/>
            <person name="Kocsube S."/>
            <person name="Kotiranta H."/>
            <person name="LaButti K.M."/>
            <person name="Lechner B.E."/>
            <person name="Liimatainen K."/>
            <person name="Lipzen A."/>
            <person name="Lukacs Z."/>
            <person name="Mihaltcheva S."/>
            <person name="Morgado L.N."/>
            <person name="Niskanen T."/>
            <person name="Noordeloos M.E."/>
            <person name="Ohm R.A."/>
            <person name="Ortiz-Santana B."/>
            <person name="Ovrebo C."/>
            <person name="Racz N."/>
            <person name="Riley R."/>
            <person name="Savchenko A."/>
            <person name="Shiryaev A."/>
            <person name="Soop K."/>
            <person name="Spirin V."/>
            <person name="Szebenyi C."/>
            <person name="Tomsovsky M."/>
            <person name="Tulloss R.E."/>
            <person name="Uehling J."/>
            <person name="Grigoriev I.V."/>
            <person name="Vagvolgyi C."/>
            <person name="Papp T."/>
            <person name="Martin F.M."/>
            <person name="Miettinen O."/>
            <person name="Hibbett D.S."/>
            <person name="Nagy L.G."/>
        </authorList>
    </citation>
    <scope>NUCLEOTIDE SEQUENCE [LARGE SCALE GENOMIC DNA]</scope>
    <source>
        <strain evidence="1 2">FP101781</strain>
    </source>
</reference>
<accession>A0A4Y7SAU7</accession>
<proteinExistence type="predicted"/>
<dbReference type="Proteomes" id="UP000298030">
    <property type="component" value="Unassembled WGS sequence"/>
</dbReference>